<evidence type="ECO:0000313" key="1">
    <source>
        <dbReference type="EMBL" id="CAD2191704.1"/>
    </source>
</evidence>
<dbReference type="Proteomes" id="UP000580250">
    <property type="component" value="Unassembled WGS sequence"/>
</dbReference>
<dbReference type="EMBL" id="CAJEWN010000894">
    <property type="protein sequence ID" value="CAD2191704.1"/>
    <property type="molecule type" value="Genomic_DNA"/>
</dbReference>
<proteinExistence type="predicted"/>
<accession>A0A6V7WXG7</accession>
<name>A0A6V7WXG7_MELEN</name>
<gene>
    <name evidence="1" type="ORF">MENT_LOCUS44548</name>
</gene>
<dbReference type="AlphaFoldDB" id="A0A6V7WXG7"/>
<reference evidence="1 2" key="1">
    <citation type="submission" date="2020-08" db="EMBL/GenBank/DDBJ databases">
        <authorList>
            <person name="Koutsovoulos G."/>
            <person name="Danchin GJ E."/>
        </authorList>
    </citation>
    <scope>NUCLEOTIDE SEQUENCE [LARGE SCALE GENOMIC DNA]</scope>
</reference>
<sequence>MQFSLLTSKLKKTIFLKIAVDRIFAVRVALIVIMDCINCKCSKCCCSTCEKTGGDGQKMCCAK</sequence>
<evidence type="ECO:0000313" key="2">
    <source>
        <dbReference type="Proteomes" id="UP000580250"/>
    </source>
</evidence>
<organism evidence="1 2">
    <name type="scientific">Meloidogyne enterolobii</name>
    <name type="common">Root-knot nematode worm</name>
    <name type="synonym">Meloidogyne mayaguensis</name>
    <dbReference type="NCBI Taxonomy" id="390850"/>
    <lineage>
        <taxon>Eukaryota</taxon>
        <taxon>Metazoa</taxon>
        <taxon>Ecdysozoa</taxon>
        <taxon>Nematoda</taxon>
        <taxon>Chromadorea</taxon>
        <taxon>Rhabditida</taxon>
        <taxon>Tylenchina</taxon>
        <taxon>Tylenchomorpha</taxon>
        <taxon>Tylenchoidea</taxon>
        <taxon>Meloidogynidae</taxon>
        <taxon>Meloidogyninae</taxon>
        <taxon>Meloidogyne</taxon>
    </lineage>
</organism>
<comment type="caution">
    <text evidence="1">The sequence shown here is derived from an EMBL/GenBank/DDBJ whole genome shotgun (WGS) entry which is preliminary data.</text>
</comment>
<protein>
    <submittedName>
        <fullName evidence="1">Uncharacterized protein</fullName>
    </submittedName>
</protein>